<organism evidence="2">
    <name type="scientific">marine sediment metagenome</name>
    <dbReference type="NCBI Taxonomy" id="412755"/>
    <lineage>
        <taxon>unclassified sequences</taxon>
        <taxon>metagenomes</taxon>
        <taxon>ecological metagenomes</taxon>
    </lineage>
</organism>
<evidence type="ECO:0000256" key="1">
    <source>
        <dbReference type="SAM" id="MobiDB-lite"/>
    </source>
</evidence>
<evidence type="ECO:0000313" key="2">
    <source>
        <dbReference type="EMBL" id="KKM85366.1"/>
    </source>
</evidence>
<comment type="caution">
    <text evidence="2">The sequence shown here is derived from an EMBL/GenBank/DDBJ whole genome shotgun (WGS) entry which is preliminary data.</text>
</comment>
<protein>
    <submittedName>
        <fullName evidence="2">Uncharacterized protein</fullName>
    </submittedName>
</protein>
<name>A0A0F9LDT2_9ZZZZ</name>
<gene>
    <name evidence="2" type="ORF">LCGC14_1289780</name>
</gene>
<dbReference type="EMBL" id="LAZR01007424">
    <property type="protein sequence ID" value="KKM85366.1"/>
    <property type="molecule type" value="Genomic_DNA"/>
</dbReference>
<accession>A0A0F9LDT2</accession>
<dbReference type="AlphaFoldDB" id="A0A0F9LDT2"/>
<sequence length="94" mass="10346">MTDFHPPIAGTAHRPSSFMDEDSRETCNLGPGHPLVVAADLWGKLIAIDHDARHRNALPADAMTHMHSYSQELRSVLLLVENHLEQGTLLPTGD</sequence>
<feature type="region of interest" description="Disordered" evidence="1">
    <location>
        <begin position="1"/>
        <end position="26"/>
    </location>
</feature>
<proteinExistence type="predicted"/>
<reference evidence="2" key="1">
    <citation type="journal article" date="2015" name="Nature">
        <title>Complex archaea that bridge the gap between prokaryotes and eukaryotes.</title>
        <authorList>
            <person name="Spang A."/>
            <person name="Saw J.H."/>
            <person name="Jorgensen S.L."/>
            <person name="Zaremba-Niedzwiedzka K."/>
            <person name="Martijn J."/>
            <person name="Lind A.E."/>
            <person name="van Eijk R."/>
            <person name="Schleper C."/>
            <person name="Guy L."/>
            <person name="Ettema T.J."/>
        </authorList>
    </citation>
    <scope>NUCLEOTIDE SEQUENCE</scope>
</reference>